<name>A0ABQ4BYJ5_9ACTN</name>
<keyword evidence="1" id="KW-1133">Transmembrane helix</keyword>
<dbReference type="RefSeq" id="WP_203701390.1">
    <property type="nucleotide sequence ID" value="NZ_BAAALU010000007.1"/>
</dbReference>
<protein>
    <submittedName>
        <fullName evidence="2">Uncharacterized protein</fullName>
    </submittedName>
</protein>
<accession>A0ABQ4BYJ5</accession>
<dbReference type="EMBL" id="BONC01000008">
    <property type="protein sequence ID" value="GIF55589.1"/>
    <property type="molecule type" value="Genomic_DNA"/>
</dbReference>
<evidence type="ECO:0000313" key="3">
    <source>
        <dbReference type="Proteomes" id="UP000624325"/>
    </source>
</evidence>
<evidence type="ECO:0000313" key="2">
    <source>
        <dbReference type="EMBL" id="GIF55589.1"/>
    </source>
</evidence>
<dbReference type="Proteomes" id="UP000624325">
    <property type="component" value="Unassembled WGS sequence"/>
</dbReference>
<keyword evidence="1" id="KW-0812">Transmembrane</keyword>
<sequence length="347" mass="36845">MVVELGPYPLCDRCRRTNGGLVATRHRQVHVSVAGQEACVDQGLAGVIAALWPLCSTRACCEDDDGRAYVVPTADTANAAESALVALGLDVERTADGTLRFTLPATPSRTVRPDLSVDGDFLVAVDVARRAVAEAAEQLGRHTVGIEHPRVTEARNQLAAAQEWLTVAMVRRVSVFRGPSGTLRPGGIVLHVGLLAAACWGAASAAGFVAGGSTAWTLVGGVAGVIAVLVPIMLLTNFLENRVGRWTVARILRKRGEAAHAEPPWPGVFVPVDRALVDIRKSVDAVRRGVAEIAERHMRGRGHQPPAAPVFLAYQAFDFETRATAEADLALCQASDAIRIWLEAPQG</sequence>
<gene>
    <name evidence="2" type="ORF">Air01nite_16840</name>
</gene>
<reference evidence="2 3" key="1">
    <citation type="submission" date="2021-01" db="EMBL/GenBank/DDBJ databases">
        <title>Whole genome shotgun sequence of Asanoa iriomotensis NBRC 100142.</title>
        <authorList>
            <person name="Komaki H."/>
            <person name="Tamura T."/>
        </authorList>
    </citation>
    <scope>NUCLEOTIDE SEQUENCE [LARGE SCALE GENOMIC DNA]</scope>
    <source>
        <strain evidence="2 3">NBRC 100142</strain>
    </source>
</reference>
<feature type="transmembrane region" description="Helical" evidence="1">
    <location>
        <begin position="215"/>
        <end position="235"/>
    </location>
</feature>
<keyword evidence="1" id="KW-0472">Membrane</keyword>
<organism evidence="2 3">
    <name type="scientific">Asanoa iriomotensis</name>
    <dbReference type="NCBI Taxonomy" id="234613"/>
    <lineage>
        <taxon>Bacteria</taxon>
        <taxon>Bacillati</taxon>
        <taxon>Actinomycetota</taxon>
        <taxon>Actinomycetes</taxon>
        <taxon>Micromonosporales</taxon>
        <taxon>Micromonosporaceae</taxon>
        <taxon>Asanoa</taxon>
    </lineage>
</organism>
<feature type="transmembrane region" description="Helical" evidence="1">
    <location>
        <begin position="188"/>
        <end position="209"/>
    </location>
</feature>
<comment type="caution">
    <text evidence="2">The sequence shown here is derived from an EMBL/GenBank/DDBJ whole genome shotgun (WGS) entry which is preliminary data.</text>
</comment>
<keyword evidence="3" id="KW-1185">Reference proteome</keyword>
<evidence type="ECO:0000256" key="1">
    <source>
        <dbReference type="SAM" id="Phobius"/>
    </source>
</evidence>
<proteinExistence type="predicted"/>